<sequence>MRRVVAVVFALALGACAEKLPEAHVMPLVGAEQSFGREVAELGVVDGFTRNLAADAVLLRPEPQPAAQALAGPSGIDLTWEPAFAEVAASGDLGYTTGPFQAHQRDSGEVKHGHYVSVWRKEGDRWRVVVDGGSAHPPPLNLPDRFTHAPARDYAQSADHAAELKSLRAAEDSLIAGVAAEGGRALLTAAAPDLRFFPPGSFPVTGSSAVQTALLARSDVLTYTRRGDGVSAAGDLGYVYGEATRIVKPNTPAEHGGYLRLWRRDEAGRWQLALDLTITEPQTQAALESHDAKHQP</sequence>
<evidence type="ECO:0000313" key="2">
    <source>
        <dbReference type="EMBL" id="WAS93116.1"/>
    </source>
</evidence>
<dbReference type="EMBL" id="CP114040">
    <property type="protein sequence ID" value="WAS93116.1"/>
    <property type="molecule type" value="Genomic_DNA"/>
</dbReference>
<name>A0ABY7H1I7_9BACT</name>
<reference evidence="2" key="1">
    <citation type="submission" date="2022-11" db="EMBL/GenBank/DDBJ databases">
        <title>Minimal conservation of predation-associated metabolite biosynthetic gene clusters underscores biosynthetic potential of Myxococcota including descriptions for ten novel species: Archangium lansinium sp. nov., Myxococcus landrumus sp. nov., Nannocystis bai.</title>
        <authorList>
            <person name="Ahearne A."/>
            <person name="Stevens C."/>
            <person name="Dowd S."/>
        </authorList>
    </citation>
    <scope>NUCLEOTIDE SEQUENCE</scope>
    <source>
        <strain evidence="2">Fl3</strain>
    </source>
</reference>
<dbReference type="Pfam" id="PF14534">
    <property type="entry name" value="DUF4440"/>
    <property type="match status" value="2"/>
</dbReference>
<gene>
    <name evidence="2" type="ORF">O0S08_43695</name>
</gene>
<proteinExistence type="predicted"/>
<keyword evidence="3" id="KW-1185">Reference proteome</keyword>
<evidence type="ECO:0000259" key="1">
    <source>
        <dbReference type="Pfam" id="PF14534"/>
    </source>
</evidence>
<dbReference type="Proteomes" id="UP001164459">
    <property type="component" value="Chromosome"/>
</dbReference>
<dbReference type="InterPro" id="IPR027843">
    <property type="entry name" value="DUF4440"/>
</dbReference>
<dbReference type="PROSITE" id="PS51257">
    <property type="entry name" value="PROKAR_LIPOPROTEIN"/>
    <property type="match status" value="1"/>
</dbReference>
<accession>A0ABY7H1I7</accession>
<dbReference type="Gene3D" id="3.10.450.50">
    <property type="match status" value="2"/>
</dbReference>
<protein>
    <submittedName>
        <fullName evidence="2">Nuclear transport factor 2 family protein</fullName>
    </submittedName>
</protein>
<feature type="domain" description="DUF4440" evidence="1">
    <location>
        <begin position="167"/>
        <end position="272"/>
    </location>
</feature>
<dbReference type="RefSeq" id="WP_269035442.1">
    <property type="nucleotide sequence ID" value="NZ_CP114040.1"/>
</dbReference>
<organism evidence="2 3">
    <name type="scientific">Nannocystis punicea</name>
    <dbReference type="NCBI Taxonomy" id="2995304"/>
    <lineage>
        <taxon>Bacteria</taxon>
        <taxon>Pseudomonadati</taxon>
        <taxon>Myxococcota</taxon>
        <taxon>Polyangia</taxon>
        <taxon>Nannocystales</taxon>
        <taxon>Nannocystaceae</taxon>
        <taxon>Nannocystis</taxon>
    </lineage>
</organism>
<evidence type="ECO:0000313" key="3">
    <source>
        <dbReference type="Proteomes" id="UP001164459"/>
    </source>
</evidence>
<dbReference type="InterPro" id="IPR032710">
    <property type="entry name" value="NTF2-like_dom_sf"/>
</dbReference>
<feature type="domain" description="DUF4440" evidence="1">
    <location>
        <begin position="68"/>
        <end position="128"/>
    </location>
</feature>
<dbReference type="SUPFAM" id="SSF54427">
    <property type="entry name" value="NTF2-like"/>
    <property type="match status" value="2"/>
</dbReference>